<sequence>MTVTAPRAPGPQAGGDAMSDLPGRPRAVRSEPPGRPEAATPALPGRTEERDV</sequence>
<keyword evidence="3" id="KW-1185">Reference proteome</keyword>
<dbReference type="EMBL" id="FOQY01000006">
    <property type="protein sequence ID" value="SFJ08999.1"/>
    <property type="molecule type" value="Genomic_DNA"/>
</dbReference>
<dbReference type="AlphaFoldDB" id="A0A1I3NIK3"/>
<protein>
    <submittedName>
        <fullName evidence="2">Uncharacterized protein</fullName>
    </submittedName>
</protein>
<accession>A0A1I3NIK3</accession>
<dbReference type="Proteomes" id="UP000199111">
    <property type="component" value="Unassembled WGS sequence"/>
</dbReference>
<feature type="region of interest" description="Disordered" evidence="1">
    <location>
        <begin position="1"/>
        <end position="52"/>
    </location>
</feature>
<organism evidence="2 3">
    <name type="scientific">Streptosporangium canum</name>
    <dbReference type="NCBI Taxonomy" id="324952"/>
    <lineage>
        <taxon>Bacteria</taxon>
        <taxon>Bacillati</taxon>
        <taxon>Actinomycetota</taxon>
        <taxon>Actinomycetes</taxon>
        <taxon>Streptosporangiales</taxon>
        <taxon>Streptosporangiaceae</taxon>
        <taxon>Streptosporangium</taxon>
    </lineage>
</organism>
<gene>
    <name evidence="2" type="ORF">SAMN05216275_106234</name>
</gene>
<evidence type="ECO:0000313" key="3">
    <source>
        <dbReference type="Proteomes" id="UP000199111"/>
    </source>
</evidence>
<reference evidence="3" key="1">
    <citation type="submission" date="2016-10" db="EMBL/GenBank/DDBJ databases">
        <authorList>
            <person name="Varghese N."/>
            <person name="Submissions S."/>
        </authorList>
    </citation>
    <scope>NUCLEOTIDE SEQUENCE [LARGE SCALE GENOMIC DNA]</scope>
    <source>
        <strain evidence="3">CGMCC 4.2126</strain>
    </source>
</reference>
<proteinExistence type="predicted"/>
<evidence type="ECO:0000313" key="2">
    <source>
        <dbReference type="EMBL" id="SFJ08999.1"/>
    </source>
</evidence>
<name>A0A1I3NIK3_9ACTN</name>
<evidence type="ECO:0000256" key="1">
    <source>
        <dbReference type="SAM" id="MobiDB-lite"/>
    </source>
</evidence>